<keyword evidence="3" id="KW-1185">Reference proteome</keyword>
<evidence type="ECO:0000259" key="1">
    <source>
        <dbReference type="Pfam" id="PF23019"/>
    </source>
</evidence>
<reference evidence="2 3" key="1">
    <citation type="submission" date="2018-10" db="EMBL/GenBank/DDBJ databases">
        <authorList>
            <person name="Chen X."/>
        </authorList>
    </citation>
    <scope>NUCLEOTIDE SEQUENCE [LARGE SCALE GENOMIC DNA]</scope>
    <source>
        <strain evidence="2 3">YIM 102668</strain>
    </source>
</reference>
<dbReference type="Proteomes" id="UP000275348">
    <property type="component" value="Unassembled WGS sequence"/>
</dbReference>
<evidence type="ECO:0000313" key="2">
    <source>
        <dbReference type="EMBL" id="RLZ08301.1"/>
    </source>
</evidence>
<sequence>MKLKEYCKLCLLLFLNQISTILNQFILIYTEQITNRIEYIFDFIMRDFSGIDFKLTSNKEDFLNSNSPKINFSNHFFDNEINFQVDDVLIENGIQNDVDYNNLKEVGKCFYWLSRYEEYISKPHQFDNHNRFLGSDLDYSKPIVDQISLEIQKIILEKYPLLQFKKREFRQINTHDVDFSWKYLNKPFYETMGSLGKKVLKGNFSEFKKQLRVLNHREVDPYSKFDYLKKLAEKHNIETVFFWLLGDKTEFDRNLNWKNKEQANLIRETTEWAKVGIHPSYLSNFNNHSQALEIKRLENVLNKKVTISRQHFIKLNFPSTYQQLLINGIKEDFTIGFAHRTGFRAGTSTPFKWFDLSTNQQTLLTTYPFVAMDVTLRNYMKLTTEEAILELKRLKQITKDVNGTFITLFHQSNFEEEWSDWKVVYESIFND</sequence>
<dbReference type="CDD" id="cd10931">
    <property type="entry name" value="CE4_u7"/>
    <property type="match status" value="1"/>
</dbReference>
<gene>
    <name evidence="2" type="ORF">EAH69_10225</name>
</gene>
<dbReference type="AlphaFoldDB" id="A0A3L9M684"/>
<organism evidence="2 3">
    <name type="scientific">Faecalibacter macacae</name>
    <dbReference type="NCBI Taxonomy" id="1859289"/>
    <lineage>
        <taxon>Bacteria</taxon>
        <taxon>Pseudomonadati</taxon>
        <taxon>Bacteroidota</taxon>
        <taxon>Flavobacteriia</taxon>
        <taxon>Flavobacteriales</taxon>
        <taxon>Weeksellaceae</taxon>
        <taxon>Faecalibacter</taxon>
    </lineage>
</organism>
<dbReference type="InterPro" id="IPR054297">
    <property type="entry name" value="DUF7033"/>
</dbReference>
<dbReference type="Pfam" id="PF23019">
    <property type="entry name" value="DUF7033"/>
    <property type="match status" value="1"/>
</dbReference>
<dbReference type="EMBL" id="RDOJ01000014">
    <property type="protein sequence ID" value="RLZ08301.1"/>
    <property type="molecule type" value="Genomic_DNA"/>
</dbReference>
<comment type="caution">
    <text evidence="2">The sequence shown here is derived from an EMBL/GenBank/DDBJ whole genome shotgun (WGS) entry which is preliminary data.</text>
</comment>
<name>A0A3L9M684_9FLAO</name>
<feature type="domain" description="DUF7033" evidence="1">
    <location>
        <begin position="107"/>
        <end position="185"/>
    </location>
</feature>
<proteinExistence type="predicted"/>
<accession>A0A3L9M684</accession>
<protein>
    <recommendedName>
        <fullName evidence="1">DUF7033 domain-containing protein</fullName>
    </recommendedName>
</protein>
<evidence type="ECO:0000313" key="3">
    <source>
        <dbReference type="Proteomes" id="UP000275348"/>
    </source>
</evidence>